<accession>A0ABQ3HGC8</accession>
<dbReference type="Proteomes" id="UP000597341">
    <property type="component" value="Unassembled WGS sequence"/>
</dbReference>
<proteinExistence type="predicted"/>
<protein>
    <recommendedName>
        <fullName evidence="3">CopG family transcriptional regulator</fullName>
    </recommendedName>
</protein>
<name>A0ABQ3HGC8_9ACTN</name>
<evidence type="ECO:0000313" key="2">
    <source>
        <dbReference type="Proteomes" id="UP000597341"/>
    </source>
</evidence>
<reference evidence="2" key="1">
    <citation type="journal article" date="2019" name="Int. J. Syst. Evol. Microbiol.">
        <title>The Global Catalogue of Microorganisms (GCM) 10K type strain sequencing project: providing services to taxonomists for standard genome sequencing and annotation.</title>
        <authorList>
            <consortium name="The Broad Institute Genomics Platform"/>
            <consortium name="The Broad Institute Genome Sequencing Center for Infectious Disease"/>
            <person name="Wu L."/>
            <person name="Ma J."/>
        </authorList>
    </citation>
    <scope>NUCLEOTIDE SEQUENCE [LARGE SCALE GENOMIC DNA]</scope>
    <source>
        <strain evidence="2">CGMCC 1.12791</strain>
    </source>
</reference>
<dbReference type="RefSeq" id="WP_191277647.1">
    <property type="nucleotide sequence ID" value="NZ_BNAD01000001.1"/>
</dbReference>
<keyword evidence="2" id="KW-1185">Reference proteome</keyword>
<organism evidence="1 2">
    <name type="scientific">Nocardioides flavus</name>
    <name type="common">ex Wang et al. 2016</name>
    <dbReference type="NCBI Taxonomy" id="2058780"/>
    <lineage>
        <taxon>Bacteria</taxon>
        <taxon>Bacillati</taxon>
        <taxon>Actinomycetota</taxon>
        <taxon>Actinomycetes</taxon>
        <taxon>Propionibacteriales</taxon>
        <taxon>Nocardioidaceae</taxon>
        <taxon>Nocardioides</taxon>
    </lineage>
</organism>
<comment type="caution">
    <text evidence="1">The sequence shown here is derived from an EMBL/GenBank/DDBJ whole genome shotgun (WGS) entry which is preliminary data.</text>
</comment>
<dbReference type="EMBL" id="BNAD01000001">
    <property type="protein sequence ID" value="GHE15457.1"/>
    <property type="molecule type" value="Genomic_DNA"/>
</dbReference>
<sequence length="103" mass="11260">MSSSSGDPLVVHTGSPEAASLLRRNLTAIADQQAGSATARMVRDVLAGRRDLSDLERDGDFMALVRSGVQQYEDHLASLSPEEEERLYAEAREIAEQDERDAT</sequence>
<evidence type="ECO:0008006" key="3">
    <source>
        <dbReference type="Google" id="ProtNLM"/>
    </source>
</evidence>
<gene>
    <name evidence="1" type="ORF">GCM10011376_03690</name>
</gene>
<evidence type="ECO:0000313" key="1">
    <source>
        <dbReference type="EMBL" id="GHE15457.1"/>
    </source>
</evidence>